<evidence type="ECO:0000313" key="3">
    <source>
        <dbReference type="EMBL" id="CAH1104596.1"/>
    </source>
</evidence>
<dbReference type="InterPro" id="IPR050437">
    <property type="entry name" value="Ribos_protein_bS1-like"/>
</dbReference>
<dbReference type="PANTHER" id="PTHR10724:SF10">
    <property type="entry name" value="S1 RNA-BINDING DOMAIN-CONTAINING PROTEIN 1"/>
    <property type="match status" value="1"/>
</dbReference>
<dbReference type="Proteomes" id="UP001153636">
    <property type="component" value="Chromosome 17"/>
</dbReference>
<feature type="domain" description="Tex-like protein N-terminal" evidence="2">
    <location>
        <begin position="173"/>
        <end position="243"/>
    </location>
</feature>
<feature type="compositionally biased region" description="Basic residues" evidence="1">
    <location>
        <begin position="95"/>
        <end position="104"/>
    </location>
</feature>
<dbReference type="Pfam" id="PF09371">
    <property type="entry name" value="Tex_N"/>
    <property type="match status" value="1"/>
</dbReference>
<evidence type="ECO:0000313" key="4">
    <source>
        <dbReference type="Proteomes" id="UP001153636"/>
    </source>
</evidence>
<dbReference type="AlphaFoldDB" id="A0A9P0CMY0"/>
<dbReference type="Gene3D" id="1.10.10.650">
    <property type="entry name" value="RuvA domain 2-like"/>
    <property type="match status" value="1"/>
</dbReference>
<dbReference type="InterPro" id="IPR018974">
    <property type="entry name" value="Tex-like_N"/>
</dbReference>
<dbReference type="Gene3D" id="1.10.3500.10">
    <property type="entry name" value="Tex N-terminal region-like"/>
    <property type="match status" value="1"/>
</dbReference>
<gene>
    <name evidence="3" type="ORF">PSYICH_LOCUS5602</name>
</gene>
<accession>A0A9P0CMY0</accession>
<dbReference type="SUPFAM" id="SSF158832">
    <property type="entry name" value="Tex N-terminal region-like"/>
    <property type="match status" value="1"/>
</dbReference>
<dbReference type="EMBL" id="OV651829">
    <property type="protein sequence ID" value="CAH1104596.1"/>
    <property type="molecule type" value="Genomic_DNA"/>
</dbReference>
<dbReference type="GO" id="GO:0006412">
    <property type="term" value="P:translation"/>
    <property type="evidence" value="ECO:0007669"/>
    <property type="project" value="TreeGrafter"/>
</dbReference>
<dbReference type="OrthoDB" id="6777984at2759"/>
<dbReference type="InterPro" id="IPR023323">
    <property type="entry name" value="Tex-like_dom_sf"/>
</dbReference>
<keyword evidence="4" id="KW-1185">Reference proteome</keyword>
<dbReference type="FunFam" id="1.10.10.650:FF:000001">
    <property type="entry name" value="S1 RNA-binding domain 1"/>
    <property type="match status" value="1"/>
</dbReference>
<dbReference type="GO" id="GO:0003735">
    <property type="term" value="F:structural constituent of ribosome"/>
    <property type="evidence" value="ECO:0007669"/>
    <property type="project" value="TreeGrafter"/>
</dbReference>
<dbReference type="InterPro" id="IPR023319">
    <property type="entry name" value="Tex-like_HTH_dom_sf"/>
</dbReference>
<feature type="region of interest" description="Disordered" evidence="1">
    <location>
        <begin position="44"/>
        <end position="163"/>
    </location>
</feature>
<dbReference type="PANTHER" id="PTHR10724">
    <property type="entry name" value="30S RIBOSOMAL PROTEIN S1"/>
    <property type="match status" value="1"/>
</dbReference>
<dbReference type="GO" id="GO:0003729">
    <property type="term" value="F:mRNA binding"/>
    <property type="evidence" value="ECO:0007669"/>
    <property type="project" value="TreeGrafter"/>
</dbReference>
<reference evidence="3" key="1">
    <citation type="submission" date="2022-01" db="EMBL/GenBank/DDBJ databases">
        <authorList>
            <person name="King R."/>
        </authorList>
    </citation>
    <scope>NUCLEOTIDE SEQUENCE</scope>
</reference>
<organism evidence="3 4">
    <name type="scientific">Psylliodes chrysocephalus</name>
    <dbReference type="NCBI Taxonomy" id="3402493"/>
    <lineage>
        <taxon>Eukaryota</taxon>
        <taxon>Metazoa</taxon>
        <taxon>Ecdysozoa</taxon>
        <taxon>Arthropoda</taxon>
        <taxon>Hexapoda</taxon>
        <taxon>Insecta</taxon>
        <taxon>Pterygota</taxon>
        <taxon>Neoptera</taxon>
        <taxon>Endopterygota</taxon>
        <taxon>Coleoptera</taxon>
        <taxon>Polyphaga</taxon>
        <taxon>Cucujiformia</taxon>
        <taxon>Chrysomeloidea</taxon>
        <taxon>Chrysomelidae</taxon>
        <taxon>Galerucinae</taxon>
        <taxon>Alticini</taxon>
        <taxon>Psylliodes</taxon>
    </lineage>
</organism>
<feature type="compositionally biased region" description="Basic and acidic residues" evidence="1">
    <location>
        <begin position="105"/>
        <end position="114"/>
    </location>
</feature>
<proteinExistence type="predicted"/>
<name>A0A9P0CMY0_9CUCU</name>
<sequence length="348" mass="39219">MSNWSSVLISDDEEISQDNKGVTRIKRERKAKTNSKINTSVLMISDDDDDYQPNGSKETKRIKKETTAKTTSKSGTDKLMDMISDDDDDQPKVKASNRKALKSKIKNEDNDNQPKVKAPNRTALKRKIKNEEYDLKPNLSTDANKPKIKKPKTEYATTSKDDDADSKTFWKDHDLLSESMNLNKNVAKNVIKLLLDGNTIPFIARYRREATENMSPEVLREVKSAFEDICELKQKITTVVSALQKSENLTENLERAVKSVKSLEELEIIYAPFKPEGKRSLAERAKAIGLEQPAIDLLLNSAIVNLNNYVNSSTEELNSVANIEKGICHIIAQKIATDSEVLSFLRDL</sequence>
<feature type="region of interest" description="Disordered" evidence="1">
    <location>
        <begin position="1"/>
        <end position="21"/>
    </location>
</feature>
<evidence type="ECO:0000259" key="2">
    <source>
        <dbReference type="Pfam" id="PF09371"/>
    </source>
</evidence>
<protein>
    <recommendedName>
        <fullName evidence="2">Tex-like protein N-terminal domain-containing protein</fullName>
    </recommendedName>
</protein>
<evidence type="ECO:0000256" key="1">
    <source>
        <dbReference type="SAM" id="MobiDB-lite"/>
    </source>
</evidence>